<evidence type="ECO:0000313" key="2">
    <source>
        <dbReference type="EnsemblPlants" id="PGSC0003DMT400094432"/>
    </source>
</evidence>
<accession>M1DU49</accession>
<dbReference type="InParanoid" id="M1DU49"/>
<organism evidence="2 3">
    <name type="scientific">Solanum tuberosum</name>
    <name type="common">Potato</name>
    <dbReference type="NCBI Taxonomy" id="4113"/>
    <lineage>
        <taxon>Eukaryota</taxon>
        <taxon>Viridiplantae</taxon>
        <taxon>Streptophyta</taxon>
        <taxon>Embryophyta</taxon>
        <taxon>Tracheophyta</taxon>
        <taxon>Spermatophyta</taxon>
        <taxon>Magnoliopsida</taxon>
        <taxon>eudicotyledons</taxon>
        <taxon>Gunneridae</taxon>
        <taxon>Pentapetalae</taxon>
        <taxon>asterids</taxon>
        <taxon>lamiids</taxon>
        <taxon>Solanales</taxon>
        <taxon>Solanaceae</taxon>
        <taxon>Solanoideae</taxon>
        <taxon>Solaneae</taxon>
        <taxon>Solanum</taxon>
    </lineage>
</organism>
<dbReference type="HOGENOM" id="CLU_2175543_0_0_1"/>
<dbReference type="PaxDb" id="4113-PGSC0003DMT400094432"/>
<evidence type="ECO:0000256" key="1">
    <source>
        <dbReference type="SAM" id="MobiDB-lite"/>
    </source>
</evidence>
<evidence type="ECO:0000313" key="3">
    <source>
        <dbReference type="Proteomes" id="UP000011115"/>
    </source>
</evidence>
<dbReference type="AlphaFoldDB" id="M1DU49"/>
<dbReference type="Gramene" id="PGSC0003DMT400094432">
    <property type="protein sequence ID" value="PGSC0003DMT400094432"/>
    <property type="gene ID" value="PGSC0003DMG400044003"/>
</dbReference>
<reference evidence="2" key="2">
    <citation type="submission" date="2015-06" db="UniProtKB">
        <authorList>
            <consortium name="EnsemblPlants"/>
        </authorList>
    </citation>
    <scope>IDENTIFICATION</scope>
    <source>
        <strain evidence="2">DM1-3 516 R44</strain>
    </source>
</reference>
<protein>
    <submittedName>
        <fullName evidence="2">Uncharacterized protein</fullName>
    </submittedName>
</protein>
<sequence>MDRTTVRAGQTSFTSEAGYKGPRSTDTDHGPWSDLRTVGLFVGRDLADLLEMGLGRGCSGEPWTTSTGRGLTYGPWMATVGCTCNFSKSVFLVCFEYGVLHYISLGTIRP</sequence>
<feature type="region of interest" description="Disordered" evidence="1">
    <location>
        <begin position="1"/>
        <end position="31"/>
    </location>
</feature>
<dbReference type="Proteomes" id="UP000011115">
    <property type="component" value="Unassembled WGS sequence"/>
</dbReference>
<keyword evidence="3" id="KW-1185">Reference proteome</keyword>
<name>M1DU49_SOLTU</name>
<dbReference type="EnsemblPlants" id="PGSC0003DMT400094432">
    <property type="protein sequence ID" value="PGSC0003DMT400094432"/>
    <property type="gene ID" value="PGSC0003DMG400044003"/>
</dbReference>
<reference evidence="3" key="1">
    <citation type="journal article" date="2011" name="Nature">
        <title>Genome sequence and analysis of the tuber crop potato.</title>
        <authorList>
            <consortium name="The Potato Genome Sequencing Consortium"/>
        </authorList>
    </citation>
    <scope>NUCLEOTIDE SEQUENCE [LARGE SCALE GENOMIC DNA]</scope>
    <source>
        <strain evidence="3">cv. DM1-3 516 R44</strain>
    </source>
</reference>
<proteinExistence type="predicted"/>